<dbReference type="InterPro" id="IPR006015">
    <property type="entry name" value="Universal_stress_UspA"/>
</dbReference>
<dbReference type="InterPro" id="IPR014729">
    <property type="entry name" value="Rossmann-like_a/b/a_fold"/>
</dbReference>
<dbReference type="Proteomes" id="UP000219621">
    <property type="component" value="Unassembled WGS sequence"/>
</dbReference>
<dbReference type="Gene3D" id="3.40.50.620">
    <property type="entry name" value="HUPs"/>
    <property type="match status" value="1"/>
</dbReference>
<dbReference type="PRINTS" id="PR01438">
    <property type="entry name" value="UNVRSLSTRESS"/>
</dbReference>
<gene>
    <name evidence="3" type="ORF">SAMN05421508_107176</name>
</gene>
<dbReference type="SUPFAM" id="SSF52402">
    <property type="entry name" value="Adenine nucleotide alpha hydrolases-like"/>
    <property type="match status" value="1"/>
</dbReference>
<evidence type="ECO:0000256" key="1">
    <source>
        <dbReference type="ARBA" id="ARBA00008791"/>
    </source>
</evidence>
<dbReference type="PANTHER" id="PTHR46268">
    <property type="entry name" value="STRESS RESPONSE PROTEIN NHAX"/>
    <property type="match status" value="1"/>
</dbReference>
<dbReference type="OrthoDB" id="9792500at2"/>
<dbReference type="CDD" id="cd00293">
    <property type="entry name" value="USP-like"/>
    <property type="match status" value="1"/>
</dbReference>
<dbReference type="InterPro" id="IPR006016">
    <property type="entry name" value="UspA"/>
</dbReference>
<evidence type="ECO:0000313" key="4">
    <source>
        <dbReference type="Proteomes" id="UP000219621"/>
    </source>
</evidence>
<evidence type="ECO:0000259" key="2">
    <source>
        <dbReference type="Pfam" id="PF00582"/>
    </source>
</evidence>
<comment type="similarity">
    <text evidence="1">Belongs to the universal stress protein A family.</text>
</comment>
<keyword evidence="4" id="KW-1185">Reference proteome</keyword>
<evidence type="ECO:0000313" key="3">
    <source>
        <dbReference type="EMBL" id="SOD98066.1"/>
    </source>
</evidence>
<accession>A0A286GSB0</accession>
<proteinExistence type="inferred from homology"/>
<dbReference type="PANTHER" id="PTHR46268:SF6">
    <property type="entry name" value="UNIVERSAL STRESS PROTEIN UP12"/>
    <property type="match status" value="1"/>
</dbReference>
<organism evidence="3 4">
    <name type="scientific">Caenispirillum bisanense</name>
    <dbReference type="NCBI Taxonomy" id="414052"/>
    <lineage>
        <taxon>Bacteria</taxon>
        <taxon>Pseudomonadati</taxon>
        <taxon>Pseudomonadota</taxon>
        <taxon>Alphaproteobacteria</taxon>
        <taxon>Rhodospirillales</taxon>
        <taxon>Novispirillaceae</taxon>
        <taxon>Caenispirillum</taxon>
    </lineage>
</organism>
<dbReference type="RefSeq" id="WP_097280276.1">
    <property type="nucleotide sequence ID" value="NZ_OCNJ01000007.1"/>
</dbReference>
<dbReference type="Pfam" id="PF00582">
    <property type="entry name" value="Usp"/>
    <property type="match status" value="1"/>
</dbReference>
<dbReference type="EMBL" id="OCNJ01000007">
    <property type="protein sequence ID" value="SOD98066.1"/>
    <property type="molecule type" value="Genomic_DNA"/>
</dbReference>
<name>A0A286GSB0_9PROT</name>
<sequence length="142" mass="15761">MYHDILVAIDLDDPSDLRATLKTAAELNGFAGGTLHVMTVLPSFGMSMVGQFFPKGYEKEMAGKLLERLRQEIRPHLPEGMKVQHIVGEGNVYETVLRMAEKTKADLIVIGAHRPELKDYLLGPNAARVVRHADVSVLVVRE</sequence>
<dbReference type="AlphaFoldDB" id="A0A286GSB0"/>
<feature type="domain" description="UspA" evidence="2">
    <location>
        <begin position="1"/>
        <end position="141"/>
    </location>
</feature>
<reference evidence="3 4" key="1">
    <citation type="submission" date="2017-09" db="EMBL/GenBank/DDBJ databases">
        <authorList>
            <person name="Ehlers B."/>
            <person name="Leendertz F.H."/>
        </authorList>
    </citation>
    <scope>NUCLEOTIDE SEQUENCE [LARGE SCALE GENOMIC DNA]</scope>
    <source>
        <strain evidence="3 4">USBA 140</strain>
    </source>
</reference>
<protein>
    <submittedName>
        <fullName evidence="3">Nucleotide-binding universal stress protein, UspA family</fullName>
    </submittedName>
</protein>